<protein>
    <submittedName>
        <fullName evidence="2">Uncharacterized protein</fullName>
    </submittedName>
</protein>
<accession>A0AAV7R730</accession>
<feature type="compositionally biased region" description="Polar residues" evidence="1">
    <location>
        <begin position="59"/>
        <end position="70"/>
    </location>
</feature>
<dbReference type="EMBL" id="JANPWB010000010">
    <property type="protein sequence ID" value="KAJ1146608.1"/>
    <property type="molecule type" value="Genomic_DNA"/>
</dbReference>
<proteinExistence type="predicted"/>
<feature type="region of interest" description="Disordered" evidence="1">
    <location>
        <begin position="19"/>
        <end position="78"/>
    </location>
</feature>
<dbReference type="AlphaFoldDB" id="A0AAV7R730"/>
<name>A0AAV7R730_PLEWA</name>
<evidence type="ECO:0000313" key="3">
    <source>
        <dbReference type="Proteomes" id="UP001066276"/>
    </source>
</evidence>
<comment type="caution">
    <text evidence="2">The sequence shown here is derived from an EMBL/GenBank/DDBJ whole genome shotgun (WGS) entry which is preliminary data.</text>
</comment>
<reference evidence="2" key="1">
    <citation type="journal article" date="2022" name="bioRxiv">
        <title>Sequencing and chromosome-scale assembly of the giantPleurodeles waltlgenome.</title>
        <authorList>
            <person name="Brown T."/>
            <person name="Elewa A."/>
            <person name="Iarovenko S."/>
            <person name="Subramanian E."/>
            <person name="Araus A.J."/>
            <person name="Petzold A."/>
            <person name="Susuki M."/>
            <person name="Suzuki K.-i.T."/>
            <person name="Hayashi T."/>
            <person name="Toyoda A."/>
            <person name="Oliveira C."/>
            <person name="Osipova E."/>
            <person name="Leigh N.D."/>
            <person name="Simon A."/>
            <person name="Yun M.H."/>
        </authorList>
    </citation>
    <scope>NUCLEOTIDE SEQUENCE</scope>
    <source>
        <strain evidence="2">20211129_DDA</strain>
        <tissue evidence="2">Liver</tissue>
    </source>
</reference>
<gene>
    <name evidence="2" type="ORF">NDU88_012873</name>
</gene>
<organism evidence="2 3">
    <name type="scientific">Pleurodeles waltl</name>
    <name type="common">Iberian ribbed newt</name>
    <dbReference type="NCBI Taxonomy" id="8319"/>
    <lineage>
        <taxon>Eukaryota</taxon>
        <taxon>Metazoa</taxon>
        <taxon>Chordata</taxon>
        <taxon>Craniata</taxon>
        <taxon>Vertebrata</taxon>
        <taxon>Euteleostomi</taxon>
        <taxon>Amphibia</taxon>
        <taxon>Batrachia</taxon>
        <taxon>Caudata</taxon>
        <taxon>Salamandroidea</taxon>
        <taxon>Salamandridae</taxon>
        <taxon>Pleurodelinae</taxon>
        <taxon>Pleurodeles</taxon>
    </lineage>
</organism>
<evidence type="ECO:0000256" key="1">
    <source>
        <dbReference type="SAM" id="MobiDB-lite"/>
    </source>
</evidence>
<evidence type="ECO:0000313" key="2">
    <source>
        <dbReference type="EMBL" id="KAJ1146608.1"/>
    </source>
</evidence>
<feature type="compositionally biased region" description="Basic and acidic residues" evidence="1">
    <location>
        <begin position="35"/>
        <end position="52"/>
    </location>
</feature>
<sequence length="148" mass="16593">MDRPKRALPRLWRTWRKELSRRRGAASVPQKPRHQAGDTEIPHCTNEEDRCPSYRAVTERSTTWGRTSAPRSPISAPGEHGWPLFIIPLALMKHARSARPPDPARPLEPGCVGDTGAQPTPRHAPKSHITLTPPITPGVNKTRLIWCQ</sequence>
<feature type="region of interest" description="Disordered" evidence="1">
    <location>
        <begin position="96"/>
        <end position="135"/>
    </location>
</feature>
<dbReference type="Proteomes" id="UP001066276">
    <property type="component" value="Chromosome 6"/>
</dbReference>
<keyword evidence="3" id="KW-1185">Reference proteome</keyword>